<feature type="binding site" evidence="7">
    <location>
        <begin position="40"/>
        <end position="41"/>
    </location>
    <ligand>
        <name>substrate</name>
    </ligand>
</feature>
<keyword evidence="4 7" id="KW-0573">Peptidoglycan synthesis</keyword>
<dbReference type="GO" id="GO:0008360">
    <property type="term" value="P:regulation of cell shape"/>
    <property type="evidence" value="ECO:0007669"/>
    <property type="project" value="UniProtKB-KW"/>
</dbReference>
<feature type="active site" description="Proton donor/acceptor" evidence="7">
    <location>
        <position position="186"/>
    </location>
</feature>
<dbReference type="UniPathway" id="UPA00219"/>
<feature type="active site" description="Proton donor/acceptor" evidence="7">
    <location>
        <position position="72"/>
    </location>
</feature>
<keyword evidence="3 7" id="KW-0133">Cell shape</keyword>
<dbReference type="InterPro" id="IPR004391">
    <property type="entry name" value="Glu_race"/>
</dbReference>
<gene>
    <name evidence="7" type="primary">murI</name>
    <name evidence="8" type="ORF">EDC22_101392</name>
</gene>
<evidence type="ECO:0000256" key="6">
    <source>
        <dbReference type="ARBA" id="ARBA00023316"/>
    </source>
</evidence>
<dbReference type="InterPro" id="IPR015942">
    <property type="entry name" value="Asp/Glu/hydantoin_racemase"/>
</dbReference>
<dbReference type="GO" id="GO:0009252">
    <property type="term" value="P:peptidoglycan biosynthetic process"/>
    <property type="evidence" value="ECO:0007669"/>
    <property type="project" value="UniProtKB-UniRule"/>
</dbReference>
<dbReference type="PANTHER" id="PTHR21198">
    <property type="entry name" value="GLUTAMATE RACEMASE"/>
    <property type="match status" value="1"/>
</dbReference>
<dbReference type="NCBIfam" id="TIGR00067">
    <property type="entry name" value="glut_race"/>
    <property type="match status" value="1"/>
</dbReference>
<feature type="binding site" evidence="7">
    <location>
        <begin position="73"/>
        <end position="74"/>
    </location>
    <ligand>
        <name>substrate</name>
    </ligand>
</feature>
<dbReference type="Proteomes" id="UP000295678">
    <property type="component" value="Unassembled WGS sequence"/>
</dbReference>
<protein>
    <recommendedName>
        <fullName evidence="2 7">Glutamate racemase</fullName>
        <ecNumber evidence="2 7">5.1.1.3</ecNumber>
    </recommendedName>
</protein>
<comment type="pathway">
    <text evidence="7">Cell wall biogenesis; peptidoglycan biosynthesis.</text>
</comment>
<keyword evidence="6 7" id="KW-0961">Cell wall biogenesis/degradation</keyword>
<sequence length="269" mass="28370">MPRIIVFDSGLGGLSVLREIRAARPDAAITYVADTDRFPYGDLAGTEVIARAIAIFRRLAAENPPDLAVIACNTASTLVLPPLRAEFAFPFVGTVPAIKPAAARTTSGLVSVLATPGTVKRDYTRALIDTYAFHVDVTLVGAARLARLAEAALRGEPVPDDAIVEEIAPAFVKQGAKRTDTVVLACTHYPLVLDRLERLAPWPVDWIDPAPAIARRAASLLGGVAERTPAGPGAALFTALPDDAARLGRLLARFGLSAPEKLTIDIPAA</sequence>
<dbReference type="Gene3D" id="3.40.50.1860">
    <property type="match status" value="2"/>
</dbReference>
<dbReference type="PROSITE" id="PS00923">
    <property type="entry name" value="ASP_GLU_RACEMASE_1"/>
    <property type="match status" value="1"/>
</dbReference>
<comment type="caution">
    <text evidence="8">The sequence shown here is derived from an EMBL/GenBank/DDBJ whole genome shotgun (WGS) entry which is preliminary data.</text>
</comment>
<evidence type="ECO:0000256" key="7">
    <source>
        <dbReference type="HAMAP-Rule" id="MF_00258"/>
    </source>
</evidence>
<dbReference type="Pfam" id="PF01177">
    <property type="entry name" value="Asp_Glu_race"/>
    <property type="match status" value="1"/>
</dbReference>
<feature type="binding site" evidence="7">
    <location>
        <begin position="187"/>
        <end position="188"/>
    </location>
    <ligand>
        <name>substrate</name>
    </ligand>
</feature>
<dbReference type="AlphaFoldDB" id="A0A4R3MJE5"/>
<evidence type="ECO:0000256" key="2">
    <source>
        <dbReference type="ARBA" id="ARBA00013090"/>
    </source>
</evidence>
<comment type="catalytic activity">
    <reaction evidence="1 7">
        <text>L-glutamate = D-glutamate</text>
        <dbReference type="Rhea" id="RHEA:12813"/>
        <dbReference type="ChEBI" id="CHEBI:29985"/>
        <dbReference type="ChEBI" id="CHEBI:29986"/>
        <dbReference type="EC" id="5.1.1.3"/>
    </reaction>
</comment>
<dbReference type="InterPro" id="IPR001920">
    <property type="entry name" value="Asp/Glu_race"/>
</dbReference>
<dbReference type="GO" id="GO:0071555">
    <property type="term" value="P:cell wall organization"/>
    <property type="evidence" value="ECO:0007669"/>
    <property type="project" value="UniProtKB-KW"/>
</dbReference>
<dbReference type="SUPFAM" id="SSF53681">
    <property type="entry name" value="Aspartate/glutamate racemase"/>
    <property type="match status" value="2"/>
</dbReference>
<evidence type="ECO:0000313" key="9">
    <source>
        <dbReference type="Proteomes" id="UP000295678"/>
    </source>
</evidence>
<dbReference type="OrthoDB" id="9801055at2"/>
<dbReference type="RefSeq" id="WP_132804904.1">
    <property type="nucleotide sequence ID" value="NZ_SMAK01000001.1"/>
</dbReference>
<dbReference type="InterPro" id="IPR018187">
    <property type="entry name" value="Asp/Glu_racemase_AS_1"/>
</dbReference>
<dbReference type="EC" id="5.1.1.3" evidence="2 7"/>
<feature type="binding site" evidence="7">
    <location>
        <begin position="8"/>
        <end position="9"/>
    </location>
    <ligand>
        <name>substrate</name>
    </ligand>
</feature>
<dbReference type="PROSITE" id="PS00924">
    <property type="entry name" value="ASP_GLU_RACEMASE_2"/>
    <property type="match status" value="1"/>
</dbReference>
<comment type="similarity">
    <text evidence="7">Belongs to the aspartate/glutamate racemases family.</text>
</comment>
<reference evidence="8 9" key="1">
    <citation type="submission" date="2019-03" db="EMBL/GenBank/DDBJ databases">
        <title>Genomic Encyclopedia of Type Strains, Phase IV (KMG-IV): sequencing the most valuable type-strain genomes for metagenomic binning, comparative biology and taxonomic classification.</title>
        <authorList>
            <person name="Goeker M."/>
        </authorList>
    </citation>
    <scope>NUCLEOTIDE SEQUENCE [LARGE SCALE GENOMIC DNA]</scope>
    <source>
        <strain evidence="8 9">DSM 19345</strain>
    </source>
</reference>
<dbReference type="GO" id="GO:0008881">
    <property type="term" value="F:glutamate racemase activity"/>
    <property type="evidence" value="ECO:0007669"/>
    <property type="project" value="UniProtKB-UniRule"/>
</dbReference>
<dbReference type="InterPro" id="IPR033134">
    <property type="entry name" value="Asp/Glu_racemase_AS_2"/>
</dbReference>
<organism evidence="8 9">
    <name type="scientific">Tepidamorphus gemmatus</name>
    <dbReference type="NCBI Taxonomy" id="747076"/>
    <lineage>
        <taxon>Bacteria</taxon>
        <taxon>Pseudomonadati</taxon>
        <taxon>Pseudomonadota</taxon>
        <taxon>Alphaproteobacteria</taxon>
        <taxon>Hyphomicrobiales</taxon>
        <taxon>Tepidamorphaceae</taxon>
        <taxon>Tepidamorphus</taxon>
    </lineage>
</organism>
<comment type="function">
    <text evidence="7">Provides the (R)-glutamate required for cell wall biosynthesis.</text>
</comment>
<evidence type="ECO:0000256" key="3">
    <source>
        <dbReference type="ARBA" id="ARBA00022960"/>
    </source>
</evidence>
<dbReference type="EMBL" id="SMAK01000001">
    <property type="protein sequence ID" value="TCT13524.1"/>
    <property type="molecule type" value="Genomic_DNA"/>
</dbReference>
<dbReference type="PANTHER" id="PTHR21198:SF2">
    <property type="entry name" value="GLUTAMATE RACEMASE"/>
    <property type="match status" value="1"/>
</dbReference>
<keyword evidence="5 7" id="KW-0413">Isomerase</keyword>
<evidence type="ECO:0000256" key="1">
    <source>
        <dbReference type="ARBA" id="ARBA00001602"/>
    </source>
</evidence>
<proteinExistence type="inferred from homology"/>
<evidence type="ECO:0000256" key="5">
    <source>
        <dbReference type="ARBA" id="ARBA00023235"/>
    </source>
</evidence>
<accession>A0A4R3MJE5</accession>
<dbReference type="HAMAP" id="MF_00258">
    <property type="entry name" value="Glu_racemase"/>
    <property type="match status" value="1"/>
</dbReference>
<name>A0A4R3MJE5_9HYPH</name>
<keyword evidence="9" id="KW-1185">Reference proteome</keyword>
<evidence type="ECO:0000313" key="8">
    <source>
        <dbReference type="EMBL" id="TCT13524.1"/>
    </source>
</evidence>
<evidence type="ECO:0000256" key="4">
    <source>
        <dbReference type="ARBA" id="ARBA00022984"/>
    </source>
</evidence>